<dbReference type="AlphaFoldDB" id="A4XEJ6"/>
<dbReference type="KEGG" id="nar:Saro_3497"/>
<dbReference type="InterPro" id="IPR046027">
    <property type="entry name" value="DUF5985"/>
</dbReference>
<evidence type="ECO:0000313" key="2">
    <source>
        <dbReference type="EMBL" id="ABP64357.1"/>
    </source>
</evidence>
<dbReference type="Proteomes" id="UP000009134">
    <property type="component" value="Plasmid pNL2"/>
</dbReference>
<name>A4XEJ6_NOVAD</name>
<feature type="transmembrane region" description="Helical" evidence="1">
    <location>
        <begin position="64"/>
        <end position="81"/>
    </location>
</feature>
<feature type="transmembrane region" description="Helical" evidence="1">
    <location>
        <begin position="7"/>
        <end position="27"/>
    </location>
</feature>
<dbReference type="RefSeq" id="WP_011906744.1">
    <property type="nucleotide sequence ID" value="NC_009427.1"/>
</dbReference>
<accession>A4XEJ6</accession>
<keyword evidence="2" id="KW-0614">Plasmid</keyword>
<keyword evidence="1" id="KW-0472">Membrane</keyword>
<dbReference type="eggNOG" id="ENOG5033B7C">
    <property type="taxonomic scope" value="Bacteria"/>
</dbReference>
<protein>
    <submittedName>
        <fullName evidence="2">Uncharacterized protein</fullName>
    </submittedName>
</protein>
<geneLocation type="plasmid" evidence="2 3">
    <name>pNL2</name>
</geneLocation>
<feature type="transmembrane region" description="Helical" evidence="1">
    <location>
        <begin position="33"/>
        <end position="52"/>
    </location>
</feature>
<dbReference type="EMBL" id="CP000677">
    <property type="protein sequence ID" value="ABP64357.1"/>
    <property type="molecule type" value="Genomic_DNA"/>
</dbReference>
<reference evidence="2 3" key="1">
    <citation type="submission" date="2007-04" db="EMBL/GenBank/DDBJ databases">
        <title>Complete sequence of plasmid pNL2 of Novosphingobium aromaticivorans DSM 12444.</title>
        <authorList>
            <consortium name="US DOE Joint Genome Institute"/>
            <person name="Copeland A."/>
            <person name="Lucas S."/>
            <person name="Lapidus A."/>
            <person name="Barry K."/>
            <person name="Detter J.C."/>
            <person name="Glavina del Rio T."/>
            <person name="Hammon N."/>
            <person name="Israni S."/>
            <person name="Dalin E."/>
            <person name="Tice H."/>
            <person name="Pitluck S."/>
            <person name="Chertkov O."/>
            <person name="Han C."/>
            <person name="Thomson S."/>
            <person name="Schmutz J."/>
            <person name="Larimer F."/>
            <person name="Land M."/>
            <person name="Kyrpides N."/>
            <person name="Ivanova N."/>
            <person name="Fredrickson J."/>
            <person name="Romine M.F."/>
            <person name="Richardson P."/>
        </authorList>
    </citation>
    <scope>NUCLEOTIDE SEQUENCE [LARGE SCALE GENOMIC DNA]</scope>
    <source>
        <strain evidence="3">ATCC 700278 / DSM 12444 / CCUG 56034 / CIP 105152 / NBRC 16084 / F199</strain>
        <plasmid evidence="2 3">pNL2</plasmid>
    </source>
</reference>
<keyword evidence="1" id="KW-1133">Transmembrane helix</keyword>
<organism evidence="2 3">
    <name type="scientific">Novosphingobium aromaticivorans (strain ATCC 700278 / DSM 12444 / CCUG 56034 / CIP 105152 / NBRC 16084 / F199)</name>
    <dbReference type="NCBI Taxonomy" id="279238"/>
    <lineage>
        <taxon>Bacteria</taxon>
        <taxon>Pseudomonadati</taxon>
        <taxon>Pseudomonadota</taxon>
        <taxon>Alphaproteobacteria</taxon>
        <taxon>Sphingomonadales</taxon>
        <taxon>Sphingomonadaceae</taxon>
        <taxon>Novosphingobium</taxon>
    </lineage>
</organism>
<evidence type="ECO:0000313" key="3">
    <source>
        <dbReference type="Proteomes" id="UP000009134"/>
    </source>
</evidence>
<gene>
    <name evidence="2" type="ordered locus">Saro_3497</name>
</gene>
<dbReference type="HOGENOM" id="CLU_168255_0_0_5"/>
<evidence type="ECO:0000256" key="1">
    <source>
        <dbReference type="SAM" id="Phobius"/>
    </source>
</evidence>
<keyword evidence="3" id="KW-1185">Reference proteome</keyword>
<keyword evidence="1" id="KW-0812">Transmembrane</keyword>
<dbReference type="Pfam" id="PF19447">
    <property type="entry name" value="DUF5985"/>
    <property type="match status" value="1"/>
</dbReference>
<proteinExistence type="predicted"/>
<sequence length="88" mass="9910">METLLDFAAGALTLGFLIVGLFFLRFWRSTGDGLFAAFAIAFALLGIGQAMLTFMEVRDEERSLLFLFRVAAFLSILVAIWRKNRQTN</sequence>